<evidence type="ECO:0000313" key="2">
    <source>
        <dbReference type="Proteomes" id="UP001145742"/>
    </source>
</evidence>
<dbReference type="EMBL" id="WHWB01034451">
    <property type="protein sequence ID" value="KAJ7409834.1"/>
    <property type="molecule type" value="Genomic_DNA"/>
</dbReference>
<protein>
    <submittedName>
        <fullName evidence="1">Uncharacterized protein</fullName>
    </submittedName>
</protein>
<reference evidence="1" key="1">
    <citation type="submission" date="2019-10" db="EMBL/GenBank/DDBJ databases">
        <authorList>
            <person name="Soares A.E.R."/>
            <person name="Aleixo A."/>
            <person name="Schneider P."/>
            <person name="Miyaki C.Y."/>
            <person name="Schneider M.P."/>
            <person name="Mello C."/>
            <person name="Vasconcelos A.T.R."/>
        </authorList>
    </citation>
    <scope>NUCLEOTIDE SEQUENCE</scope>
    <source>
        <tissue evidence="1">Muscle</tissue>
    </source>
</reference>
<evidence type="ECO:0000313" key="1">
    <source>
        <dbReference type="EMBL" id="KAJ7409834.1"/>
    </source>
</evidence>
<keyword evidence="2" id="KW-1185">Reference proteome</keyword>
<accession>A0ABQ9CV66</accession>
<organism evidence="1 2">
    <name type="scientific">Willisornis vidua</name>
    <name type="common">Xingu scale-backed antbird</name>
    <dbReference type="NCBI Taxonomy" id="1566151"/>
    <lineage>
        <taxon>Eukaryota</taxon>
        <taxon>Metazoa</taxon>
        <taxon>Chordata</taxon>
        <taxon>Craniata</taxon>
        <taxon>Vertebrata</taxon>
        <taxon>Euteleostomi</taxon>
        <taxon>Archelosauria</taxon>
        <taxon>Archosauria</taxon>
        <taxon>Dinosauria</taxon>
        <taxon>Saurischia</taxon>
        <taxon>Theropoda</taxon>
        <taxon>Coelurosauria</taxon>
        <taxon>Aves</taxon>
        <taxon>Neognathae</taxon>
        <taxon>Neoaves</taxon>
        <taxon>Telluraves</taxon>
        <taxon>Australaves</taxon>
        <taxon>Passeriformes</taxon>
        <taxon>Thamnophilidae</taxon>
        <taxon>Willisornis</taxon>
    </lineage>
</organism>
<gene>
    <name evidence="1" type="ORF">WISP_112180</name>
</gene>
<proteinExistence type="predicted"/>
<sequence length="84" mass="9694">MPRGYPSVPPQPRMETHMETYRIELLFQETHTLSHLPSAITGDVLEDQTYQGRKTQCDPVLQVKAPYGSMGQQIYAFQQIREVE</sequence>
<name>A0ABQ9CV66_9PASS</name>
<dbReference type="Proteomes" id="UP001145742">
    <property type="component" value="Unassembled WGS sequence"/>
</dbReference>
<comment type="caution">
    <text evidence="1">The sequence shown here is derived from an EMBL/GenBank/DDBJ whole genome shotgun (WGS) entry which is preliminary data.</text>
</comment>